<comment type="similarity">
    <text evidence="1">Belongs to the sigma-70 factor family. ECF subfamily.</text>
</comment>
<dbReference type="PANTHER" id="PTHR43133">
    <property type="entry name" value="RNA POLYMERASE ECF-TYPE SIGMA FACTO"/>
    <property type="match status" value="1"/>
</dbReference>
<feature type="domain" description="RNA polymerase sigma factor 70 region 4 type 2" evidence="6">
    <location>
        <begin position="108"/>
        <end position="160"/>
    </location>
</feature>
<dbReference type="InterPro" id="IPR013249">
    <property type="entry name" value="RNA_pol_sigma70_r4_t2"/>
</dbReference>
<proteinExistence type="inferred from homology"/>
<dbReference type="InterPro" id="IPR036388">
    <property type="entry name" value="WH-like_DNA-bd_sf"/>
</dbReference>
<dbReference type="RefSeq" id="WP_129238878.1">
    <property type="nucleotide sequence ID" value="NZ_UFQC01000001.1"/>
</dbReference>
<evidence type="ECO:0000313" key="8">
    <source>
        <dbReference type="Proteomes" id="UP000289465"/>
    </source>
</evidence>
<protein>
    <submittedName>
        <fullName evidence="7">ECF RNA polymerase sigma factor SigE</fullName>
    </submittedName>
</protein>
<evidence type="ECO:0000259" key="5">
    <source>
        <dbReference type="Pfam" id="PF04542"/>
    </source>
</evidence>
<dbReference type="InterPro" id="IPR013325">
    <property type="entry name" value="RNA_pol_sigma_r2"/>
</dbReference>
<dbReference type="NCBIfam" id="TIGR02937">
    <property type="entry name" value="sigma70-ECF"/>
    <property type="match status" value="1"/>
</dbReference>
<dbReference type="EMBL" id="UFQC01000001">
    <property type="protein sequence ID" value="SSW62420.1"/>
    <property type="molecule type" value="Genomic_DNA"/>
</dbReference>
<accession>A0A446C3P0</accession>
<evidence type="ECO:0000256" key="4">
    <source>
        <dbReference type="ARBA" id="ARBA00023163"/>
    </source>
</evidence>
<dbReference type="AlphaFoldDB" id="A0A446C3P0"/>
<dbReference type="GO" id="GO:0016987">
    <property type="term" value="F:sigma factor activity"/>
    <property type="evidence" value="ECO:0007669"/>
    <property type="project" value="UniProtKB-KW"/>
</dbReference>
<keyword evidence="3" id="KW-0731">Sigma factor</keyword>
<evidence type="ECO:0000256" key="3">
    <source>
        <dbReference type="ARBA" id="ARBA00023082"/>
    </source>
</evidence>
<dbReference type="Gene3D" id="1.10.1740.10">
    <property type="match status" value="1"/>
</dbReference>
<dbReference type="Proteomes" id="UP000289465">
    <property type="component" value="Unassembled WGS sequence"/>
</dbReference>
<dbReference type="Gene3D" id="1.10.10.10">
    <property type="entry name" value="Winged helix-like DNA-binding domain superfamily/Winged helix DNA-binding domain"/>
    <property type="match status" value="1"/>
</dbReference>
<dbReference type="SUPFAM" id="SSF88946">
    <property type="entry name" value="Sigma2 domain of RNA polymerase sigma factors"/>
    <property type="match status" value="1"/>
</dbReference>
<dbReference type="PANTHER" id="PTHR43133:SF63">
    <property type="entry name" value="RNA POLYMERASE SIGMA FACTOR FECI-RELATED"/>
    <property type="match status" value="1"/>
</dbReference>
<keyword evidence="4" id="KW-0804">Transcription</keyword>
<organism evidence="7 8">
    <name type="scientific">Achromobacter veterisilvae</name>
    <dbReference type="NCBI Taxonomy" id="2069367"/>
    <lineage>
        <taxon>Bacteria</taxon>
        <taxon>Pseudomonadati</taxon>
        <taxon>Pseudomonadota</taxon>
        <taxon>Betaproteobacteria</taxon>
        <taxon>Burkholderiales</taxon>
        <taxon>Alcaligenaceae</taxon>
        <taxon>Achromobacter</taxon>
    </lineage>
</organism>
<dbReference type="SUPFAM" id="SSF88659">
    <property type="entry name" value="Sigma3 and sigma4 domains of RNA polymerase sigma factors"/>
    <property type="match status" value="1"/>
</dbReference>
<dbReference type="CDD" id="cd06171">
    <property type="entry name" value="Sigma70_r4"/>
    <property type="match status" value="1"/>
</dbReference>
<evidence type="ECO:0000313" key="7">
    <source>
        <dbReference type="EMBL" id="SSW62420.1"/>
    </source>
</evidence>
<dbReference type="GO" id="GO:0003677">
    <property type="term" value="F:DNA binding"/>
    <property type="evidence" value="ECO:0007669"/>
    <property type="project" value="InterPro"/>
</dbReference>
<dbReference type="InterPro" id="IPR014284">
    <property type="entry name" value="RNA_pol_sigma-70_dom"/>
</dbReference>
<feature type="domain" description="RNA polymerase sigma-70 region 2" evidence="5">
    <location>
        <begin position="11"/>
        <end position="77"/>
    </location>
</feature>
<dbReference type="OrthoDB" id="9783733at2"/>
<evidence type="ECO:0000259" key="6">
    <source>
        <dbReference type="Pfam" id="PF08281"/>
    </source>
</evidence>
<evidence type="ECO:0000256" key="2">
    <source>
        <dbReference type="ARBA" id="ARBA00023015"/>
    </source>
</evidence>
<dbReference type="InterPro" id="IPR007627">
    <property type="entry name" value="RNA_pol_sigma70_r2"/>
</dbReference>
<name>A0A446C3P0_9BURK</name>
<dbReference type="InterPro" id="IPR013324">
    <property type="entry name" value="RNA_pol_sigma_r3/r4-like"/>
</dbReference>
<evidence type="ECO:0000256" key="1">
    <source>
        <dbReference type="ARBA" id="ARBA00010641"/>
    </source>
</evidence>
<reference evidence="7 8" key="1">
    <citation type="submission" date="2018-07" db="EMBL/GenBank/DDBJ databases">
        <authorList>
            <person name="Peeters C."/>
        </authorList>
    </citation>
    <scope>NUCLEOTIDE SEQUENCE [LARGE SCALE GENOMIC DNA]</scope>
    <source>
        <strain evidence="7 8">LMG 30378</strain>
    </source>
</reference>
<dbReference type="InterPro" id="IPR039425">
    <property type="entry name" value="RNA_pol_sigma-70-like"/>
</dbReference>
<gene>
    <name evidence="7" type="primary">sigE_1</name>
    <name evidence="7" type="ORF">AVE30378_00164</name>
</gene>
<dbReference type="Pfam" id="PF04542">
    <property type="entry name" value="Sigma70_r2"/>
    <property type="match status" value="1"/>
</dbReference>
<dbReference type="GO" id="GO:0006352">
    <property type="term" value="P:DNA-templated transcription initiation"/>
    <property type="evidence" value="ECO:0007669"/>
    <property type="project" value="InterPro"/>
</dbReference>
<keyword evidence="2" id="KW-0805">Transcription regulation</keyword>
<dbReference type="Pfam" id="PF08281">
    <property type="entry name" value="Sigma70_r4_2"/>
    <property type="match status" value="1"/>
</dbReference>
<sequence>MNVPAGDIATLYQAEVRRLRAFVRRIVGNHGAAEDVVQQAFVNLLRRGGDGAQVNAGYIKQAAHNLALNHLRDARRRADVELAGLEVEHIADSRPTPETIVMYRRELQRLLEAIAALPERRRQAFVLKRIEGLSYDEIAERMGTSRNTVISQVVAAMAQLDALLDSPPAAA</sequence>